<reference evidence="2" key="1">
    <citation type="submission" date="2020-10" db="EMBL/GenBank/DDBJ databases">
        <authorList>
            <person name="Gilroy R."/>
        </authorList>
    </citation>
    <scope>NUCLEOTIDE SEQUENCE</scope>
    <source>
        <strain evidence="2">1370</strain>
    </source>
</reference>
<dbReference type="InterPro" id="IPR000801">
    <property type="entry name" value="Esterase-like"/>
</dbReference>
<feature type="signal peptide" evidence="1">
    <location>
        <begin position="1"/>
        <end position="21"/>
    </location>
</feature>
<evidence type="ECO:0000313" key="3">
    <source>
        <dbReference type="Proteomes" id="UP000823960"/>
    </source>
</evidence>
<evidence type="ECO:0000256" key="1">
    <source>
        <dbReference type="SAM" id="SignalP"/>
    </source>
</evidence>
<dbReference type="InterPro" id="IPR050583">
    <property type="entry name" value="Mycobacterial_A85_antigen"/>
</dbReference>
<dbReference type="InterPro" id="IPR029058">
    <property type="entry name" value="AB_hydrolase_fold"/>
</dbReference>
<dbReference type="PANTHER" id="PTHR48098:SF1">
    <property type="entry name" value="DIACYLGLYCEROL ACYLTRANSFERASE_MYCOLYLTRANSFERASE AG85A"/>
    <property type="match status" value="1"/>
</dbReference>
<proteinExistence type="predicted"/>
<dbReference type="PROSITE" id="PS51257">
    <property type="entry name" value="PROKAR_LIPOPROTEIN"/>
    <property type="match status" value="1"/>
</dbReference>
<organism evidence="2 3">
    <name type="scientific">Candidatus Faeciplasma avium</name>
    <dbReference type="NCBI Taxonomy" id="2840798"/>
    <lineage>
        <taxon>Bacteria</taxon>
        <taxon>Bacillati</taxon>
        <taxon>Bacillota</taxon>
        <taxon>Clostridia</taxon>
        <taxon>Eubacteriales</taxon>
        <taxon>Oscillospiraceae</taxon>
        <taxon>Oscillospiraceae incertae sedis</taxon>
        <taxon>Candidatus Faeciplasma</taxon>
    </lineage>
</organism>
<dbReference type="PANTHER" id="PTHR48098">
    <property type="entry name" value="ENTEROCHELIN ESTERASE-RELATED"/>
    <property type="match status" value="1"/>
</dbReference>
<evidence type="ECO:0000313" key="2">
    <source>
        <dbReference type="EMBL" id="HIV10109.1"/>
    </source>
</evidence>
<accession>A0A9D1T3V1</accession>
<name>A0A9D1T3V1_9FIRM</name>
<comment type="caution">
    <text evidence="2">The sequence shown here is derived from an EMBL/GenBank/DDBJ whole genome shotgun (WGS) entry which is preliminary data.</text>
</comment>
<dbReference type="Pfam" id="PF00756">
    <property type="entry name" value="Esterase"/>
    <property type="match status" value="1"/>
</dbReference>
<evidence type="ECO:0008006" key="4">
    <source>
        <dbReference type="Google" id="ProtNLM"/>
    </source>
</evidence>
<sequence length="320" mass="36026">MRIFKRILMFCLMGMTLTAGLTGCSGKVEFVDEIPSEARKAVDNGGTVEHFFYPTKDYAGDMSEFEKEACIYLPPDYDESKQYNVMFLLHGVGGDLWEWAMTDNNSEVKKIADNMILNEGVEPFIIVTPNGRSTKDCHNTSFDNIQGFYLFGQELRNDLIPYIDEHYATYADYSEGYDITAARDHRACAGLSMGGMQTTNIALCECLDLFSYFGAFSSCPTTYSASDIATRLSDDKFEDYDIKYFYNICGLDDGVAIASHTNAMGIKDAKGEGEDLEPQLLELCDKLSNKNFTWHTRSGGHDFGIWHLGFYNFSHVAFTR</sequence>
<gene>
    <name evidence="2" type="ORF">IAD28_00210</name>
</gene>
<dbReference type="AlphaFoldDB" id="A0A9D1T3V1"/>
<keyword evidence="1" id="KW-0732">Signal</keyword>
<dbReference type="SUPFAM" id="SSF53474">
    <property type="entry name" value="alpha/beta-Hydrolases"/>
    <property type="match status" value="1"/>
</dbReference>
<feature type="chain" id="PRO_5039381292" description="Esterase" evidence="1">
    <location>
        <begin position="22"/>
        <end position="320"/>
    </location>
</feature>
<reference evidence="2" key="2">
    <citation type="journal article" date="2021" name="PeerJ">
        <title>Extensive microbial diversity within the chicken gut microbiome revealed by metagenomics and culture.</title>
        <authorList>
            <person name="Gilroy R."/>
            <person name="Ravi A."/>
            <person name="Getino M."/>
            <person name="Pursley I."/>
            <person name="Horton D.L."/>
            <person name="Alikhan N.F."/>
            <person name="Baker D."/>
            <person name="Gharbi K."/>
            <person name="Hall N."/>
            <person name="Watson M."/>
            <person name="Adriaenssens E.M."/>
            <person name="Foster-Nyarko E."/>
            <person name="Jarju S."/>
            <person name="Secka A."/>
            <person name="Antonio M."/>
            <person name="Oren A."/>
            <person name="Chaudhuri R.R."/>
            <person name="La Ragione R."/>
            <person name="Hildebrand F."/>
            <person name="Pallen M.J."/>
        </authorList>
    </citation>
    <scope>NUCLEOTIDE SEQUENCE</scope>
    <source>
        <strain evidence="2">1370</strain>
    </source>
</reference>
<dbReference type="Proteomes" id="UP000823960">
    <property type="component" value="Unassembled WGS sequence"/>
</dbReference>
<dbReference type="EMBL" id="DVOL01000004">
    <property type="protein sequence ID" value="HIV10109.1"/>
    <property type="molecule type" value="Genomic_DNA"/>
</dbReference>
<protein>
    <recommendedName>
        <fullName evidence="4">Esterase</fullName>
    </recommendedName>
</protein>
<dbReference type="GO" id="GO:0016747">
    <property type="term" value="F:acyltransferase activity, transferring groups other than amino-acyl groups"/>
    <property type="evidence" value="ECO:0007669"/>
    <property type="project" value="TreeGrafter"/>
</dbReference>
<dbReference type="Gene3D" id="3.40.50.1820">
    <property type="entry name" value="alpha/beta hydrolase"/>
    <property type="match status" value="1"/>
</dbReference>